<dbReference type="KEGG" id="abi:Aboo_1065"/>
<dbReference type="Pfam" id="PF18895">
    <property type="entry name" value="T4SS_pilin"/>
    <property type="match status" value="1"/>
</dbReference>
<dbReference type="Proteomes" id="UP000001400">
    <property type="component" value="Chromosome"/>
</dbReference>
<dbReference type="EMBL" id="CP001941">
    <property type="protein sequence ID" value="ADD08874.1"/>
    <property type="molecule type" value="Genomic_DNA"/>
</dbReference>
<dbReference type="RefSeq" id="WP_008086492.1">
    <property type="nucleotide sequence ID" value="NC_013926.1"/>
</dbReference>
<protein>
    <submittedName>
        <fullName evidence="1">Uncharacterized protein</fullName>
    </submittedName>
</protein>
<evidence type="ECO:0000313" key="1">
    <source>
        <dbReference type="EMBL" id="ADD08874.1"/>
    </source>
</evidence>
<dbReference type="GeneID" id="8828022"/>
<dbReference type="HOGENOM" id="CLU_1648207_0_0_2"/>
<dbReference type="AlphaFoldDB" id="B5IH39"/>
<proteinExistence type="predicted"/>
<name>B5IH39_ACIB4</name>
<dbReference type="STRING" id="439481.Aboo_1065"/>
<dbReference type="InterPro" id="IPR043993">
    <property type="entry name" value="T4SS_pilin"/>
</dbReference>
<organism evidence="1 2">
    <name type="scientific">Aciduliprofundum boonei (strain DSM 19572 / T469)</name>
    <dbReference type="NCBI Taxonomy" id="439481"/>
    <lineage>
        <taxon>Archaea</taxon>
        <taxon>Methanobacteriati</taxon>
        <taxon>Thermoplasmatota</taxon>
        <taxon>DHVE2 group</taxon>
        <taxon>Candidatus Aciduliprofundum</taxon>
    </lineage>
</organism>
<gene>
    <name evidence="1" type="ordered locus">Aboo_1065</name>
</gene>
<keyword evidence="2" id="KW-1185">Reference proteome</keyword>
<reference evidence="1" key="1">
    <citation type="submission" date="2010-02" db="EMBL/GenBank/DDBJ databases">
        <title>Complete sequence of Aciduliprofundum boonei T469.</title>
        <authorList>
            <consortium name="US DOE Joint Genome Institute"/>
            <person name="Lucas S."/>
            <person name="Copeland A."/>
            <person name="Lapidus A."/>
            <person name="Cheng J.-F."/>
            <person name="Bruce D."/>
            <person name="Goodwin L."/>
            <person name="Pitluck S."/>
            <person name="Saunders E."/>
            <person name="Detter J.C."/>
            <person name="Han C."/>
            <person name="Tapia R."/>
            <person name="Land M."/>
            <person name="Hauser L."/>
            <person name="Kyrpides N."/>
            <person name="Mikhailova N."/>
            <person name="Flores G."/>
            <person name="Reysenbach A.-L."/>
            <person name="Woyke T."/>
        </authorList>
    </citation>
    <scope>NUCLEOTIDE SEQUENCE</scope>
    <source>
        <strain evidence="1">T469</strain>
    </source>
</reference>
<accession>B5IH39</accession>
<sequence length="160" mass="17293">MEKLEKKKDNKVRSLVLATFLMALALGGFVSAEVINTMNIEYVQDIMQGNIYYAVVDATTSNAAQAANGSQYISNITQKLFVLLGIIGGIIIAILWVKVAINFFSDDPQRKAMAKEDAIKALVGTILVAMAVFGAIWAIAGWMVGATQIILPNSLLVWAL</sequence>
<evidence type="ECO:0000313" key="2">
    <source>
        <dbReference type="Proteomes" id="UP000001400"/>
    </source>
</evidence>